<dbReference type="FunFam" id="1.20.5.110:FF:000140">
    <property type="entry name" value="Syntaxin 13"/>
    <property type="match status" value="1"/>
</dbReference>
<dbReference type="OMA" id="RVHNTME"/>
<dbReference type="PANTHER" id="PTHR19957">
    <property type="entry name" value="SYNTAXIN"/>
    <property type="match status" value="1"/>
</dbReference>
<comment type="subcellular location">
    <subcellularLocation>
        <location evidence="1">Membrane</location>
        <topology evidence="1">Single-pass type IV membrane protein</topology>
    </subcellularLocation>
</comment>
<dbReference type="HOGENOM" id="CLU_059257_1_0_1"/>
<dbReference type="InParanoid" id="E9H2J7"/>
<dbReference type="AlphaFoldDB" id="E9H2J7"/>
<dbReference type="InterPro" id="IPR000727">
    <property type="entry name" value="T_SNARE_dom"/>
</dbReference>
<proteinExistence type="inferred from homology"/>
<dbReference type="PROSITE" id="PS00914">
    <property type="entry name" value="SYNTAXIN"/>
    <property type="match status" value="1"/>
</dbReference>
<dbReference type="SMART" id="SM00503">
    <property type="entry name" value="SynN"/>
    <property type="match status" value="1"/>
</dbReference>
<feature type="domain" description="T-SNARE coiled-coil homology" evidence="7">
    <location>
        <begin position="177"/>
        <end position="239"/>
    </location>
</feature>
<dbReference type="GO" id="GO:0048278">
    <property type="term" value="P:vesicle docking"/>
    <property type="evidence" value="ECO:0000318"/>
    <property type="project" value="GO_Central"/>
</dbReference>
<dbReference type="InterPro" id="IPR010989">
    <property type="entry name" value="SNARE"/>
</dbReference>
<dbReference type="FunCoup" id="E9H2J7">
    <property type="interactions" value="297"/>
</dbReference>
<dbReference type="GO" id="GO:0005484">
    <property type="term" value="F:SNAP receptor activity"/>
    <property type="evidence" value="ECO:0000318"/>
    <property type="project" value="GO_Central"/>
</dbReference>
<keyword evidence="3" id="KW-0813">Transport</keyword>
<evidence type="ECO:0000256" key="2">
    <source>
        <dbReference type="ARBA" id="ARBA00009063"/>
    </source>
</evidence>
<evidence type="ECO:0000256" key="1">
    <source>
        <dbReference type="ARBA" id="ARBA00004211"/>
    </source>
</evidence>
<dbReference type="Gene3D" id="1.20.58.70">
    <property type="match status" value="1"/>
</dbReference>
<dbReference type="GO" id="GO:0006836">
    <property type="term" value="P:neurotransmitter transport"/>
    <property type="evidence" value="ECO:0007669"/>
    <property type="project" value="UniProtKB-KW"/>
</dbReference>
<evidence type="ECO:0000259" key="7">
    <source>
        <dbReference type="PROSITE" id="PS50192"/>
    </source>
</evidence>
<sequence length="275" mass="31328">MARANYGALAETPEVVFGGGRPRNPSLGRSEFNQLSETISSNLFTIQGSGSNLERALKSLGTEKDNQGLRDSVHVIQMSANQIVTQTSQELVTLAATARLTGDRMSHLQVDRLKLEFEKSLQRYSALQKEVANKMKSTIPYNHWEEEPTSDRQNLLERVAEEKHQKLKELKEVEFEQQMLIEREQRIQQIESDMIDVNQIMKELSAMVHEQGENINSIENNIDRTYTHVEEGRQQLEKASSHQKAHRKWLCFLTGLALTIAGIVSLVIYLELRPS</sequence>
<dbReference type="SUPFAM" id="SSF47661">
    <property type="entry name" value="t-snare proteins"/>
    <property type="match status" value="1"/>
</dbReference>
<keyword evidence="9" id="KW-1185">Reference proteome</keyword>
<reference evidence="8 9" key="1">
    <citation type="journal article" date="2011" name="Science">
        <title>The ecoresponsive genome of Daphnia pulex.</title>
        <authorList>
            <person name="Colbourne J.K."/>
            <person name="Pfrender M.E."/>
            <person name="Gilbert D."/>
            <person name="Thomas W.K."/>
            <person name="Tucker A."/>
            <person name="Oakley T.H."/>
            <person name="Tokishita S."/>
            <person name="Aerts A."/>
            <person name="Arnold G.J."/>
            <person name="Basu M.K."/>
            <person name="Bauer D.J."/>
            <person name="Caceres C.E."/>
            <person name="Carmel L."/>
            <person name="Casola C."/>
            <person name="Choi J.H."/>
            <person name="Detter J.C."/>
            <person name="Dong Q."/>
            <person name="Dusheyko S."/>
            <person name="Eads B.D."/>
            <person name="Frohlich T."/>
            <person name="Geiler-Samerotte K.A."/>
            <person name="Gerlach D."/>
            <person name="Hatcher P."/>
            <person name="Jogdeo S."/>
            <person name="Krijgsveld J."/>
            <person name="Kriventseva E.V."/>
            <person name="Kultz D."/>
            <person name="Laforsch C."/>
            <person name="Lindquist E."/>
            <person name="Lopez J."/>
            <person name="Manak J.R."/>
            <person name="Muller J."/>
            <person name="Pangilinan J."/>
            <person name="Patwardhan R.P."/>
            <person name="Pitluck S."/>
            <person name="Pritham E.J."/>
            <person name="Rechtsteiner A."/>
            <person name="Rho M."/>
            <person name="Rogozin I.B."/>
            <person name="Sakarya O."/>
            <person name="Salamov A."/>
            <person name="Schaack S."/>
            <person name="Shapiro H."/>
            <person name="Shiga Y."/>
            <person name="Skalitzky C."/>
            <person name="Smith Z."/>
            <person name="Souvorov A."/>
            <person name="Sung W."/>
            <person name="Tang Z."/>
            <person name="Tsuchiya D."/>
            <person name="Tu H."/>
            <person name="Vos H."/>
            <person name="Wang M."/>
            <person name="Wolf Y.I."/>
            <person name="Yamagata H."/>
            <person name="Yamada T."/>
            <person name="Ye Y."/>
            <person name="Shaw J.R."/>
            <person name="Andrews J."/>
            <person name="Crease T.J."/>
            <person name="Tang H."/>
            <person name="Lucas S.M."/>
            <person name="Robertson H.M."/>
            <person name="Bork P."/>
            <person name="Koonin E.V."/>
            <person name="Zdobnov E.M."/>
            <person name="Grigoriev I.V."/>
            <person name="Lynch M."/>
            <person name="Boore J.L."/>
        </authorList>
    </citation>
    <scope>NUCLEOTIDE SEQUENCE [LARGE SCALE GENOMIC DNA]</scope>
</reference>
<protein>
    <submittedName>
        <fullName evidence="8">Syntaxin-13-like protein</fullName>
    </submittedName>
</protein>
<keyword evidence="3" id="KW-0532">Neurotransmitter transport</keyword>
<dbReference type="PROSITE" id="PS50192">
    <property type="entry name" value="T_SNARE"/>
    <property type="match status" value="1"/>
</dbReference>
<evidence type="ECO:0000256" key="5">
    <source>
        <dbReference type="SAM" id="Coils"/>
    </source>
</evidence>
<dbReference type="Pfam" id="PF14523">
    <property type="entry name" value="Syntaxin_2"/>
    <property type="match status" value="1"/>
</dbReference>
<feature type="transmembrane region" description="Helical" evidence="6">
    <location>
        <begin position="249"/>
        <end position="270"/>
    </location>
</feature>
<dbReference type="GO" id="GO:0000149">
    <property type="term" value="F:SNARE binding"/>
    <property type="evidence" value="ECO:0000318"/>
    <property type="project" value="GO_Central"/>
</dbReference>
<keyword evidence="6" id="KW-0472">Membrane</keyword>
<evidence type="ECO:0000313" key="9">
    <source>
        <dbReference type="Proteomes" id="UP000000305"/>
    </source>
</evidence>
<evidence type="ECO:0000256" key="6">
    <source>
        <dbReference type="SAM" id="Phobius"/>
    </source>
</evidence>
<keyword evidence="5" id="KW-0175">Coiled coil</keyword>
<organism evidence="8 9">
    <name type="scientific">Daphnia pulex</name>
    <name type="common">Water flea</name>
    <dbReference type="NCBI Taxonomy" id="6669"/>
    <lineage>
        <taxon>Eukaryota</taxon>
        <taxon>Metazoa</taxon>
        <taxon>Ecdysozoa</taxon>
        <taxon>Arthropoda</taxon>
        <taxon>Crustacea</taxon>
        <taxon>Branchiopoda</taxon>
        <taxon>Diplostraca</taxon>
        <taxon>Cladocera</taxon>
        <taxon>Anomopoda</taxon>
        <taxon>Daphniidae</taxon>
        <taxon>Daphnia</taxon>
    </lineage>
</organism>
<dbReference type="InterPro" id="IPR045242">
    <property type="entry name" value="Syntaxin"/>
</dbReference>
<dbReference type="SMART" id="SM00397">
    <property type="entry name" value="t_SNARE"/>
    <property type="match status" value="1"/>
</dbReference>
<name>E9H2J7_DAPPU</name>
<dbReference type="CDD" id="cd15847">
    <property type="entry name" value="SNARE_syntaxin7_like"/>
    <property type="match status" value="1"/>
</dbReference>
<dbReference type="PANTHER" id="PTHR19957:SF38">
    <property type="entry name" value="LD27581P"/>
    <property type="match status" value="1"/>
</dbReference>
<dbReference type="InterPro" id="IPR006011">
    <property type="entry name" value="Syntaxin_N"/>
</dbReference>
<comment type="similarity">
    <text evidence="2 4">Belongs to the syntaxin family.</text>
</comment>
<dbReference type="InterPro" id="IPR006012">
    <property type="entry name" value="Syntaxin/epimorphin_CS"/>
</dbReference>
<evidence type="ECO:0000313" key="8">
    <source>
        <dbReference type="EMBL" id="EFX74052.1"/>
    </source>
</evidence>
<dbReference type="GO" id="GO:0006906">
    <property type="term" value="P:vesicle fusion"/>
    <property type="evidence" value="ECO:0000318"/>
    <property type="project" value="GO_Central"/>
</dbReference>
<dbReference type="Gene3D" id="1.20.5.110">
    <property type="match status" value="1"/>
</dbReference>
<dbReference type="GO" id="GO:0031201">
    <property type="term" value="C:SNARE complex"/>
    <property type="evidence" value="ECO:0000318"/>
    <property type="project" value="GO_Central"/>
</dbReference>
<dbReference type="FunFam" id="1.20.58.70:FF:000006">
    <property type="entry name" value="Syntaxin 7"/>
    <property type="match status" value="1"/>
</dbReference>
<gene>
    <name evidence="8" type="ORF">DAPPUDRAFT_299564</name>
</gene>
<accession>E9H2J7</accession>
<dbReference type="Proteomes" id="UP000000305">
    <property type="component" value="Unassembled WGS sequence"/>
</dbReference>
<dbReference type="Pfam" id="PF05739">
    <property type="entry name" value="SNARE"/>
    <property type="match status" value="1"/>
</dbReference>
<evidence type="ECO:0000256" key="4">
    <source>
        <dbReference type="RuleBase" id="RU003858"/>
    </source>
</evidence>
<dbReference type="OrthoDB" id="75754at2759"/>
<evidence type="ECO:0000256" key="3">
    <source>
        <dbReference type="ARBA" id="ARBA00022775"/>
    </source>
</evidence>
<dbReference type="EMBL" id="GL732586">
    <property type="protein sequence ID" value="EFX74052.1"/>
    <property type="molecule type" value="Genomic_DNA"/>
</dbReference>
<dbReference type="STRING" id="6669.E9H2J7"/>
<dbReference type="GO" id="GO:0006886">
    <property type="term" value="P:intracellular protein transport"/>
    <property type="evidence" value="ECO:0000318"/>
    <property type="project" value="GO_Central"/>
</dbReference>
<keyword evidence="6" id="KW-1133">Transmembrane helix</keyword>
<dbReference type="eggNOG" id="KOG0811">
    <property type="taxonomic scope" value="Eukaryota"/>
</dbReference>
<feature type="coiled-coil region" evidence="5">
    <location>
        <begin position="110"/>
        <end position="176"/>
    </location>
</feature>
<dbReference type="GO" id="GO:0012505">
    <property type="term" value="C:endomembrane system"/>
    <property type="evidence" value="ECO:0000318"/>
    <property type="project" value="GO_Central"/>
</dbReference>
<dbReference type="KEGG" id="dpx:DAPPUDRAFT_299564"/>
<keyword evidence="6" id="KW-0812">Transmembrane</keyword>